<organism evidence="1 2">
    <name type="scientific">Salinimicrobium gaetbulicola</name>
    <dbReference type="NCBI Taxonomy" id="999702"/>
    <lineage>
        <taxon>Bacteria</taxon>
        <taxon>Pseudomonadati</taxon>
        <taxon>Bacteroidota</taxon>
        <taxon>Flavobacteriia</taxon>
        <taxon>Flavobacteriales</taxon>
        <taxon>Flavobacteriaceae</taxon>
        <taxon>Salinimicrobium</taxon>
    </lineage>
</organism>
<accession>A0ABW3IK24</accession>
<reference evidence="2" key="1">
    <citation type="journal article" date="2019" name="Int. J. Syst. Evol. Microbiol.">
        <title>The Global Catalogue of Microorganisms (GCM) 10K type strain sequencing project: providing services to taxonomists for standard genome sequencing and annotation.</title>
        <authorList>
            <consortium name="The Broad Institute Genomics Platform"/>
            <consortium name="The Broad Institute Genome Sequencing Center for Infectious Disease"/>
            <person name="Wu L."/>
            <person name="Ma J."/>
        </authorList>
    </citation>
    <scope>NUCLEOTIDE SEQUENCE [LARGE SCALE GENOMIC DNA]</scope>
    <source>
        <strain evidence="2">CCUG 60898</strain>
    </source>
</reference>
<name>A0ABW3IK24_9FLAO</name>
<proteinExistence type="predicted"/>
<dbReference type="EMBL" id="JBHTJP010000035">
    <property type="protein sequence ID" value="MFD0977957.1"/>
    <property type="molecule type" value="Genomic_DNA"/>
</dbReference>
<keyword evidence="2" id="KW-1185">Reference proteome</keyword>
<evidence type="ECO:0000313" key="1">
    <source>
        <dbReference type="EMBL" id="MFD0977957.1"/>
    </source>
</evidence>
<evidence type="ECO:0008006" key="3">
    <source>
        <dbReference type="Google" id="ProtNLM"/>
    </source>
</evidence>
<dbReference type="RefSeq" id="WP_380740672.1">
    <property type="nucleotide sequence ID" value="NZ_JBHTJP010000035.1"/>
</dbReference>
<dbReference type="Proteomes" id="UP001597100">
    <property type="component" value="Unassembled WGS sequence"/>
</dbReference>
<gene>
    <name evidence="1" type="ORF">ACFQ1G_14260</name>
</gene>
<comment type="caution">
    <text evidence="1">The sequence shown here is derived from an EMBL/GenBank/DDBJ whole genome shotgun (WGS) entry which is preliminary data.</text>
</comment>
<protein>
    <recommendedName>
        <fullName evidence="3">Glycosyl transferase family 2</fullName>
    </recommendedName>
</protein>
<evidence type="ECO:0000313" key="2">
    <source>
        <dbReference type="Proteomes" id="UP001597100"/>
    </source>
</evidence>
<sequence length="239" mass="28321">MKTINQDLVILLTATITPNSYSKLKILDPEIRKKQYLKALDFYLHKTPFKIIFAENSGDPLDGFPLFPERIEYLTFKSEPIEPDRGKAYKELELIDYAIKNSKFIKEAKAIAKITGRLKVLNFNRLSSKFLKIRDNQCCLIYANSYKFRNMDSRCFFFTPDFWPYQWNVGQNLSIRYNFELSLWDAAVQYKRIEGKVYKPFYEPLRIKGRSGFSGNEYKHNLLIHYARMIRNLSQKFLS</sequence>